<accession>A0A1R4K542</accession>
<dbReference type="Proteomes" id="UP000188342">
    <property type="component" value="Unassembled WGS sequence"/>
</dbReference>
<evidence type="ECO:0000313" key="1">
    <source>
        <dbReference type="EMBL" id="SJN39366.1"/>
    </source>
</evidence>
<organism evidence="1 2">
    <name type="scientific">Luteococcus japonicus LSP_Lj1</name>
    <dbReference type="NCBI Taxonomy" id="1255658"/>
    <lineage>
        <taxon>Bacteria</taxon>
        <taxon>Bacillati</taxon>
        <taxon>Actinomycetota</taxon>
        <taxon>Actinomycetes</taxon>
        <taxon>Propionibacteriales</taxon>
        <taxon>Propionibacteriaceae</taxon>
        <taxon>Luteococcus</taxon>
    </lineage>
</organism>
<proteinExistence type="predicted"/>
<dbReference type="EMBL" id="FUKQ01000044">
    <property type="protein sequence ID" value="SJN39366.1"/>
    <property type="molecule type" value="Genomic_DNA"/>
</dbReference>
<sequence length="276" mass="30312">MLAQHLLDASRNSYRPDETHNAYSLVVTLTDLGVTGLPDVKRLTVLQAATKDPEPVLDDVLNATDADIQRHLEAHALWTLRHGTSRDGWNVSAHQEASRALVKRAQQQAHAILTDHADAIVAQLNTLWAPHVTIARDLVAAGIRPTDGAEQLLNHPADIQAMWREFRSIGAPALTRFAEARVRMSQELHVAPYNDGALTLTRPIDYAVALTDPWIRDAFNPRIHQAETELATWLRLATNLTMRAPSTIGKIDALEAIGDDVEAIRAASALVNIEGN</sequence>
<keyword evidence="2" id="KW-1185">Reference proteome</keyword>
<reference evidence="1 2" key="1">
    <citation type="submission" date="2017-02" db="EMBL/GenBank/DDBJ databases">
        <authorList>
            <person name="Peterson S.W."/>
        </authorList>
    </citation>
    <scope>NUCLEOTIDE SEQUENCE [LARGE SCALE GENOMIC DNA]</scope>
    <source>
        <strain evidence="1 2">LSP_Lj1</strain>
    </source>
</reference>
<evidence type="ECO:0000313" key="2">
    <source>
        <dbReference type="Proteomes" id="UP000188342"/>
    </source>
</evidence>
<dbReference type="STRING" id="1255658.FM114_11495"/>
<dbReference type="RefSeq" id="WP_094765292.1">
    <property type="nucleotide sequence ID" value="NZ_FUKQ01000044.1"/>
</dbReference>
<dbReference type="AlphaFoldDB" id="A0A1R4K542"/>
<protein>
    <submittedName>
        <fullName evidence="1">Uncharacterized protein</fullName>
    </submittedName>
</protein>
<gene>
    <name evidence="1" type="ORF">FM114_11495</name>
</gene>
<name>A0A1R4K542_9ACTN</name>